<sequence>MQGRQVAILLAVLWSVYERRSTEVSYGGGLQKKVDPRSDSAVQGPPLIDGLIDACQAQAQWCPAPRQPKRRNRMAPPQPAEASSAAPSNIFQCGICARSYSRADHLTRHIRSHTQHKPYTCQHCGKSFGRIDLLRRHVAAHNPENASGKGGRGGRIARGQHLERRVSQACRNCSQNHLRCSDSKPCSRCVKDSLECVWPQQHNQPKHQLPLEQNNLQAEDGNEDGEGDLQEDEDVESSTADPDAGRGSLMANVPPTDDTSSGSVNPAAPHLMTMDSGFSRPPAPDSISAIDVGYSRPPPHNSMTSLLPQGIPNNMEPMPHIAVPPPEGGLDAFQVFGHHHHDSIMTDFPHSPRRLPAYAFLDADFDLNEVDLGFLESYNTNIPFNLYFQESPNTITSPATTRQETVSSISGIAVNESSAPAAVASQTRRSRWRFVPNKNDRGGNEEQNLSLPTEDLGTSPESRIHFQQGLGTAEPLRTSTRDKLLCMIVENCRPDNRIKAVSSFPSTELLNVLIQFYLTSTISQPESFIHLASFSPNTARPELVAGIIAHGAVMTLDPTLVKLGFAIQECVRVAIPRRWEADNRATRDLELAQAFLINLRISLWSGDSRKMEIAESFLQPLLTILRRAGNLQRSRYPPLNLQLLQTTENLDEEWRSWVELESWKRLVFQLWLHDADNSIALLVQPLLSYAEFHAPLPDHPSTWRAGGPEEWRRAQLHQLESSDPIARSEQSHHFVVKPSIVDYLADFNTVDSIVSIRASVDQRLAKLSFLAGVWRLSWEYNQLKALQRPTFNAINHSMPPGGQTHLRTSFFMTSRYDELHSMLDRFALGQDQHSTPEVTLRLEVVRLSLDVPLADVQFFAGLDGPEEARRVHPALRMWVCTPSARRAVAHAGQVVRATRRVSKTDMSGLAATALYHSAQVLLVYGALLREAGVDTPRDATAVFLDGEDRDAIERFVHLDRGSPAVRLYGGRACAQQPSSNYADGVQEKQAQQQQTMTALLSDSPMVLKAVSQVLRSKYEDGRRPILIDSIIQLLTDLGGDGSGV</sequence>
<evidence type="ECO:0000256" key="11">
    <source>
        <dbReference type="SAM" id="MobiDB-lite"/>
    </source>
</evidence>
<feature type="region of interest" description="Disordered" evidence="11">
    <location>
        <begin position="435"/>
        <end position="460"/>
    </location>
</feature>
<dbReference type="EMBL" id="JH794636">
    <property type="protein sequence ID" value="ELQ65231.1"/>
    <property type="molecule type" value="Genomic_DNA"/>
</dbReference>
<evidence type="ECO:0000256" key="3">
    <source>
        <dbReference type="ARBA" id="ARBA00022737"/>
    </source>
</evidence>
<dbReference type="GO" id="GO:0008270">
    <property type="term" value="F:zinc ion binding"/>
    <property type="evidence" value="ECO:0007669"/>
    <property type="project" value="UniProtKB-KW"/>
</dbReference>
<evidence type="ECO:0000256" key="12">
    <source>
        <dbReference type="SAM" id="SignalP"/>
    </source>
</evidence>
<protein>
    <submittedName>
        <fullName evidence="15">C6 transcription factor RegA</fullName>
    </submittedName>
</protein>
<dbReference type="InterPro" id="IPR001138">
    <property type="entry name" value="Zn2Cys6_DnaBD"/>
</dbReference>
<dbReference type="GO" id="GO:0000981">
    <property type="term" value="F:DNA-binding transcription factor activity, RNA polymerase II-specific"/>
    <property type="evidence" value="ECO:0007669"/>
    <property type="project" value="InterPro"/>
</dbReference>
<dbReference type="PROSITE" id="PS50048">
    <property type="entry name" value="ZN2_CY6_FUNGAL_2"/>
    <property type="match status" value="1"/>
</dbReference>
<proteinExistence type="predicted"/>
<dbReference type="Pfam" id="PF00096">
    <property type="entry name" value="zf-C2H2"/>
    <property type="match status" value="2"/>
</dbReference>
<dbReference type="InterPro" id="IPR036236">
    <property type="entry name" value="Znf_C2H2_sf"/>
</dbReference>
<dbReference type="GO" id="GO:0006351">
    <property type="term" value="P:DNA-templated transcription"/>
    <property type="evidence" value="ECO:0007669"/>
    <property type="project" value="InterPro"/>
</dbReference>
<dbReference type="Pfam" id="PF00172">
    <property type="entry name" value="Zn_clus"/>
    <property type="match status" value="1"/>
</dbReference>
<dbReference type="InterPro" id="IPR007219">
    <property type="entry name" value="XnlR_reg_dom"/>
</dbReference>
<dbReference type="PROSITE" id="PS00463">
    <property type="entry name" value="ZN2_CY6_FUNGAL_1"/>
    <property type="match status" value="1"/>
</dbReference>
<keyword evidence="5" id="KW-0862">Zinc</keyword>
<keyword evidence="3" id="KW-0677">Repeat</keyword>
<dbReference type="PROSITE" id="PS00028">
    <property type="entry name" value="ZINC_FINGER_C2H2_1"/>
    <property type="match status" value="2"/>
</dbReference>
<evidence type="ECO:0000313" key="15">
    <source>
        <dbReference type="EMBL" id="ELQ65231.1"/>
    </source>
</evidence>
<keyword evidence="2" id="KW-0479">Metal-binding</keyword>
<feature type="domain" description="C2H2-type" evidence="14">
    <location>
        <begin position="91"/>
        <end position="118"/>
    </location>
</feature>
<evidence type="ECO:0000256" key="9">
    <source>
        <dbReference type="ARBA" id="ARBA00023242"/>
    </source>
</evidence>
<keyword evidence="6" id="KW-0805">Transcription regulation</keyword>
<accession>L7JAH1</accession>
<evidence type="ECO:0000256" key="10">
    <source>
        <dbReference type="PROSITE-ProRule" id="PRU00042"/>
    </source>
</evidence>
<evidence type="ECO:0000256" key="1">
    <source>
        <dbReference type="ARBA" id="ARBA00004123"/>
    </source>
</evidence>
<reference evidence="15" key="1">
    <citation type="journal article" date="2012" name="PLoS Genet.">
        <title>Comparative analysis of the genomes of two field isolates of the rice blast fungus Magnaporthe oryzae.</title>
        <authorList>
            <person name="Xue M."/>
            <person name="Yang J."/>
            <person name="Li Z."/>
            <person name="Hu S."/>
            <person name="Yao N."/>
            <person name="Dean R.A."/>
            <person name="Zhao W."/>
            <person name="Shen M."/>
            <person name="Zhang H."/>
            <person name="Li C."/>
            <person name="Liu L."/>
            <person name="Cao L."/>
            <person name="Xu X."/>
            <person name="Xing Y."/>
            <person name="Hsiang T."/>
            <person name="Zhang Z."/>
            <person name="Xu J.R."/>
            <person name="Peng Y.L."/>
        </authorList>
    </citation>
    <scope>NUCLEOTIDE SEQUENCE [LARGE SCALE GENOMIC DNA]</scope>
    <source>
        <strain evidence="15">P131</strain>
    </source>
</reference>
<dbReference type="CDD" id="cd00067">
    <property type="entry name" value="GAL4"/>
    <property type="match status" value="1"/>
</dbReference>
<keyword evidence="4 10" id="KW-0863">Zinc-finger</keyword>
<keyword evidence="8" id="KW-0804">Transcription</keyword>
<gene>
    <name evidence="15" type="ORF">OOW_P131scaffold00515g26</name>
</gene>
<dbReference type="GO" id="GO:0003677">
    <property type="term" value="F:DNA binding"/>
    <property type="evidence" value="ECO:0007669"/>
    <property type="project" value="UniProtKB-KW"/>
</dbReference>
<dbReference type="SMART" id="SM00066">
    <property type="entry name" value="GAL4"/>
    <property type="match status" value="1"/>
</dbReference>
<evidence type="ECO:0000256" key="8">
    <source>
        <dbReference type="ARBA" id="ARBA00023163"/>
    </source>
</evidence>
<evidence type="ECO:0000256" key="5">
    <source>
        <dbReference type="ARBA" id="ARBA00022833"/>
    </source>
</evidence>
<feature type="domain" description="Zn(2)-C6 fungal-type" evidence="13">
    <location>
        <begin position="169"/>
        <end position="198"/>
    </location>
</feature>
<dbReference type="Gene3D" id="3.30.160.60">
    <property type="entry name" value="Classic Zinc Finger"/>
    <property type="match status" value="2"/>
</dbReference>
<dbReference type="PROSITE" id="PS50157">
    <property type="entry name" value="ZINC_FINGER_C2H2_2"/>
    <property type="match status" value="2"/>
</dbReference>
<keyword evidence="9" id="KW-0539">Nucleus</keyword>
<dbReference type="SMART" id="SM00355">
    <property type="entry name" value="ZnF_C2H2"/>
    <property type="match status" value="2"/>
</dbReference>
<dbReference type="PANTHER" id="PTHR47660:SF2">
    <property type="entry name" value="TRANSCRIPTION FACTOR WITH C2H2 AND ZN(2)-CYS(6) DNA BINDING DOMAIN (EUROFUNG)"/>
    <property type="match status" value="1"/>
</dbReference>
<feature type="signal peptide" evidence="12">
    <location>
        <begin position="1"/>
        <end position="21"/>
    </location>
</feature>
<dbReference type="SUPFAM" id="SSF57701">
    <property type="entry name" value="Zn2/Cys6 DNA-binding domain"/>
    <property type="match status" value="1"/>
</dbReference>
<dbReference type="CDD" id="cd12148">
    <property type="entry name" value="fungal_TF_MHR"/>
    <property type="match status" value="1"/>
</dbReference>
<keyword evidence="12" id="KW-0732">Signal</keyword>
<evidence type="ECO:0000256" key="7">
    <source>
        <dbReference type="ARBA" id="ARBA00023125"/>
    </source>
</evidence>
<comment type="subcellular location">
    <subcellularLocation>
        <location evidence="1">Nucleus</location>
    </subcellularLocation>
</comment>
<evidence type="ECO:0000256" key="6">
    <source>
        <dbReference type="ARBA" id="ARBA00023015"/>
    </source>
</evidence>
<evidence type="ECO:0000256" key="2">
    <source>
        <dbReference type="ARBA" id="ARBA00022723"/>
    </source>
</evidence>
<dbReference type="AlphaFoldDB" id="L7JAH1"/>
<dbReference type="Pfam" id="PF04082">
    <property type="entry name" value="Fungal_trans"/>
    <property type="match status" value="1"/>
</dbReference>
<organism>
    <name type="scientific">Pyricularia oryzae (strain P131)</name>
    <name type="common">Rice blast fungus</name>
    <name type="synonym">Magnaporthe oryzae</name>
    <dbReference type="NCBI Taxonomy" id="1143193"/>
    <lineage>
        <taxon>Eukaryota</taxon>
        <taxon>Fungi</taxon>
        <taxon>Dikarya</taxon>
        <taxon>Ascomycota</taxon>
        <taxon>Pezizomycotina</taxon>
        <taxon>Sordariomycetes</taxon>
        <taxon>Sordariomycetidae</taxon>
        <taxon>Magnaporthales</taxon>
        <taxon>Pyriculariaceae</taxon>
        <taxon>Pyricularia</taxon>
    </lineage>
</organism>
<evidence type="ECO:0000259" key="13">
    <source>
        <dbReference type="PROSITE" id="PS50048"/>
    </source>
</evidence>
<evidence type="ECO:0000256" key="4">
    <source>
        <dbReference type="ARBA" id="ARBA00022771"/>
    </source>
</evidence>
<dbReference type="Gene3D" id="4.10.240.10">
    <property type="entry name" value="Zn(2)-C6 fungal-type DNA-binding domain"/>
    <property type="match status" value="1"/>
</dbReference>
<dbReference type="PANTHER" id="PTHR47660">
    <property type="entry name" value="TRANSCRIPTION FACTOR WITH C2H2 AND ZN(2)-CYS(6) DNA BINDING DOMAIN (EUROFUNG)-RELATED-RELATED"/>
    <property type="match status" value="1"/>
</dbReference>
<feature type="domain" description="C2H2-type" evidence="14">
    <location>
        <begin position="119"/>
        <end position="146"/>
    </location>
</feature>
<feature type="region of interest" description="Disordered" evidence="11">
    <location>
        <begin position="217"/>
        <end position="297"/>
    </location>
</feature>
<dbReference type="InterPro" id="IPR036864">
    <property type="entry name" value="Zn2-C6_fun-type_DNA-bd_sf"/>
</dbReference>
<feature type="chain" id="PRO_5003978023" evidence="12">
    <location>
        <begin position="22"/>
        <end position="1044"/>
    </location>
</feature>
<dbReference type="InterPro" id="IPR013087">
    <property type="entry name" value="Znf_C2H2_type"/>
</dbReference>
<dbReference type="SUPFAM" id="SSF57667">
    <property type="entry name" value="beta-beta-alpha zinc fingers"/>
    <property type="match status" value="1"/>
</dbReference>
<dbReference type="FunFam" id="3.30.160.60:FF:000064">
    <property type="entry name" value="Early growth response protein 3"/>
    <property type="match status" value="1"/>
</dbReference>
<name>L7JAH1_PYRO1</name>
<feature type="compositionally biased region" description="Acidic residues" evidence="11">
    <location>
        <begin position="220"/>
        <end position="236"/>
    </location>
</feature>
<keyword evidence="7" id="KW-0238">DNA-binding</keyword>
<evidence type="ECO:0000259" key="14">
    <source>
        <dbReference type="PROSITE" id="PS50157"/>
    </source>
</evidence>
<feature type="region of interest" description="Disordered" evidence="11">
    <location>
        <begin position="62"/>
        <end position="86"/>
    </location>
</feature>
<dbReference type="GO" id="GO:0005634">
    <property type="term" value="C:nucleus"/>
    <property type="evidence" value="ECO:0007669"/>
    <property type="project" value="UniProtKB-SubCell"/>
</dbReference>